<dbReference type="EMBL" id="MG923507">
    <property type="protein sequence ID" value="AZL93398.1"/>
    <property type="molecule type" value="Genomic_DNA"/>
</dbReference>
<feature type="transmembrane region" description="Helical" evidence="14">
    <location>
        <begin position="117"/>
        <end position="140"/>
    </location>
</feature>
<evidence type="ECO:0000313" key="15">
    <source>
        <dbReference type="EMBL" id="AZL93398.1"/>
    </source>
</evidence>
<evidence type="ECO:0000256" key="5">
    <source>
        <dbReference type="ARBA" id="ARBA00022448"/>
    </source>
</evidence>
<feature type="transmembrane region" description="Helical" evidence="14">
    <location>
        <begin position="160"/>
        <end position="184"/>
    </location>
</feature>
<dbReference type="PROSITE" id="PS00667">
    <property type="entry name" value="COMPLEX1_ND1_1"/>
    <property type="match status" value="1"/>
</dbReference>
<dbReference type="PANTHER" id="PTHR11432:SF3">
    <property type="entry name" value="NADH-UBIQUINONE OXIDOREDUCTASE CHAIN 1"/>
    <property type="match status" value="1"/>
</dbReference>
<dbReference type="EC" id="7.1.1.2" evidence="13"/>
<dbReference type="GO" id="GO:0008137">
    <property type="term" value="F:NADH dehydrogenase (ubiquinone) activity"/>
    <property type="evidence" value="ECO:0007669"/>
    <property type="project" value="UniProtKB-EC"/>
</dbReference>
<evidence type="ECO:0000256" key="4">
    <source>
        <dbReference type="ARBA" id="ARBA00021009"/>
    </source>
</evidence>
<name>A0A3Q8UA92_9HYME</name>
<keyword evidence="7" id="KW-0999">Mitochondrion inner membrane</keyword>
<dbReference type="GO" id="GO:0003954">
    <property type="term" value="F:NADH dehydrogenase activity"/>
    <property type="evidence" value="ECO:0007669"/>
    <property type="project" value="TreeGrafter"/>
</dbReference>
<comment type="catalytic activity">
    <reaction evidence="13">
        <text>a ubiquinone + NADH + 5 H(+)(in) = a ubiquinol + NAD(+) + 4 H(+)(out)</text>
        <dbReference type="Rhea" id="RHEA:29091"/>
        <dbReference type="Rhea" id="RHEA-COMP:9565"/>
        <dbReference type="Rhea" id="RHEA-COMP:9566"/>
        <dbReference type="ChEBI" id="CHEBI:15378"/>
        <dbReference type="ChEBI" id="CHEBI:16389"/>
        <dbReference type="ChEBI" id="CHEBI:17976"/>
        <dbReference type="ChEBI" id="CHEBI:57540"/>
        <dbReference type="ChEBI" id="CHEBI:57945"/>
        <dbReference type="EC" id="7.1.1.2"/>
    </reaction>
</comment>
<proteinExistence type="inferred from homology"/>
<evidence type="ECO:0000256" key="7">
    <source>
        <dbReference type="ARBA" id="ARBA00022792"/>
    </source>
</evidence>
<evidence type="ECO:0000256" key="6">
    <source>
        <dbReference type="ARBA" id="ARBA00022692"/>
    </source>
</evidence>
<geneLocation type="mitochondrion" evidence="15"/>
<protein>
    <recommendedName>
        <fullName evidence="4 13">NADH-ubiquinone oxidoreductase chain 1</fullName>
        <ecNumber evidence="13">7.1.1.2</ecNumber>
    </recommendedName>
</protein>
<keyword evidence="6 12" id="KW-0812">Transmembrane</keyword>
<evidence type="ECO:0000256" key="3">
    <source>
        <dbReference type="ARBA" id="ARBA00010535"/>
    </source>
</evidence>
<accession>A0A3Q8UA92</accession>
<evidence type="ECO:0000256" key="8">
    <source>
        <dbReference type="ARBA" id="ARBA00022989"/>
    </source>
</evidence>
<evidence type="ECO:0000256" key="14">
    <source>
        <dbReference type="SAM" id="Phobius"/>
    </source>
</evidence>
<dbReference type="GO" id="GO:0009060">
    <property type="term" value="P:aerobic respiration"/>
    <property type="evidence" value="ECO:0007669"/>
    <property type="project" value="TreeGrafter"/>
</dbReference>
<dbReference type="PANTHER" id="PTHR11432">
    <property type="entry name" value="NADH DEHYDROGENASE SUBUNIT 1"/>
    <property type="match status" value="1"/>
</dbReference>
<dbReference type="Pfam" id="PF00146">
    <property type="entry name" value="NADHdh"/>
    <property type="match status" value="1"/>
</dbReference>
<dbReference type="InterPro" id="IPR001694">
    <property type="entry name" value="NADH_UbQ_OxRdtase_su1/FPO"/>
</dbReference>
<dbReference type="AlphaFoldDB" id="A0A3Q8UA92"/>
<evidence type="ECO:0000256" key="9">
    <source>
        <dbReference type="ARBA" id="ARBA00023075"/>
    </source>
</evidence>
<keyword evidence="10 13" id="KW-0496">Mitochondrion</keyword>
<dbReference type="InterPro" id="IPR018086">
    <property type="entry name" value="NADH_UbQ_OxRdtase_su1_CS"/>
</dbReference>
<keyword evidence="12" id="KW-0520">NAD</keyword>
<feature type="transmembrane region" description="Helical" evidence="14">
    <location>
        <begin position="87"/>
        <end position="110"/>
    </location>
</feature>
<feature type="transmembrane region" description="Helical" evidence="14">
    <location>
        <begin position="263"/>
        <end position="281"/>
    </location>
</feature>
<comment type="subcellular location">
    <subcellularLocation>
        <location evidence="2 12">Mitochondrion inner membrane</location>
        <topology evidence="2 12">Multi-pass membrane protein</topology>
    </subcellularLocation>
</comment>
<evidence type="ECO:0000256" key="2">
    <source>
        <dbReference type="ARBA" id="ARBA00004448"/>
    </source>
</evidence>
<feature type="transmembrane region" description="Helical" evidence="14">
    <location>
        <begin position="191"/>
        <end position="209"/>
    </location>
</feature>
<feature type="transmembrane region" description="Helical" evidence="14">
    <location>
        <begin position="233"/>
        <end position="256"/>
    </location>
</feature>
<evidence type="ECO:0000256" key="11">
    <source>
        <dbReference type="ARBA" id="ARBA00023136"/>
    </source>
</evidence>
<evidence type="ECO:0000256" key="1">
    <source>
        <dbReference type="ARBA" id="ARBA00003257"/>
    </source>
</evidence>
<comment type="function">
    <text evidence="1">Core subunit of the mitochondrial membrane respiratory chain NADH dehydrogenase (Complex I) that is believed to belong to the minimal assembly required for catalysis. Complex I functions in the transfer of electrons from NADH to the respiratory chain. The immediate electron acceptor for the enzyme is believed to be ubiquinone.</text>
</comment>
<organism evidence="15">
    <name type="scientific">Platygaster sp. ZJUH_2016026</name>
    <dbReference type="NCBI Taxonomy" id="2491166"/>
    <lineage>
        <taxon>Eukaryota</taxon>
        <taxon>Metazoa</taxon>
        <taxon>Ecdysozoa</taxon>
        <taxon>Arthropoda</taxon>
        <taxon>Hexapoda</taxon>
        <taxon>Insecta</taxon>
        <taxon>Pterygota</taxon>
        <taxon>Neoptera</taxon>
        <taxon>Endopterygota</taxon>
        <taxon>Hymenoptera</taxon>
        <taxon>Apocrita</taxon>
        <taxon>Proctotrupomorpha</taxon>
        <taxon>Platygastroidea</taxon>
        <taxon>Platygastridae</taxon>
        <taxon>Platygastrinae</taxon>
        <taxon>Platygaster</taxon>
    </lineage>
</organism>
<evidence type="ECO:0000256" key="12">
    <source>
        <dbReference type="RuleBase" id="RU000471"/>
    </source>
</evidence>
<evidence type="ECO:0000256" key="10">
    <source>
        <dbReference type="ARBA" id="ARBA00023128"/>
    </source>
</evidence>
<reference evidence="15" key="1">
    <citation type="journal article" date="2018" name="Mol. Phylogenet. Evol.">
        <title>Mitochondrial phylogenomics of the Hymenoptera.</title>
        <authorList>
            <person name="Tang P."/>
            <person name="Zhu J.C."/>
            <person name="Zheng B.Y."/>
            <person name="Wei S.J."/>
            <person name="Sharkey M."/>
            <person name="Chen X.X."/>
            <person name="Vogler A.P."/>
        </authorList>
    </citation>
    <scope>NUCLEOTIDE SEQUENCE</scope>
</reference>
<dbReference type="PROSITE" id="PS00668">
    <property type="entry name" value="COMPLEX1_ND1_2"/>
    <property type="match status" value="1"/>
</dbReference>
<sequence length="312" mass="37506">MYLGKFYFNLKLKFLFLLLILLNYIILLLMVLVSVAYLTLLERKVLSYIQFRKGPNKVGLMGLLQPFSDGVKLMVKENLIFNDKNLFYYYICPIIMFYISLMMWMLYYYYFMMMSMIYSVMIFICLLSLNIYPMMIMGWSSNSLYSSVGSLRSISQTISYEISLILLMMSVLILIENLNFFIFYKYQKYNIMFFLIMMVSIMLLISYMVELNRTPFDLVEGESELVSGFNIEYMSAGFAMIFLGEYSNIIFLMMIFCVMNFNLNLFMFYIMWMMLIFFVLWIRGVLPRMRYDYLMYMVWLNYLPISLNFLVM</sequence>
<feature type="transmembrane region" description="Helical" evidence="14">
    <location>
        <begin position="293"/>
        <end position="311"/>
    </location>
</feature>
<evidence type="ECO:0000256" key="13">
    <source>
        <dbReference type="RuleBase" id="RU000473"/>
    </source>
</evidence>
<keyword evidence="11 14" id="KW-0472">Membrane</keyword>
<keyword evidence="5" id="KW-0813">Transport</keyword>
<feature type="transmembrane region" description="Helical" evidence="14">
    <location>
        <begin position="12"/>
        <end position="38"/>
    </location>
</feature>
<keyword evidence="9 13" id="KW-0830">Ubiquinone</keyword>
<comment type="similarity">
    <text evidence="3 12">Belongs to the complex I subunit 1 family.</text>
</comment>
<keyword evidence="8 14" id="KW-1133">Transmembrane helix</keyword>
<dbReference type="GO" id="GO:0005743">
    <property type="term" value="C:mitochondrial inner membrane"/>
    <property type="evidence" value="ECO:0007669"/>
    <property type="project" value="UniProtKB-SubCell"/>
</dbReference>
<gene>
    <name evidence="15" type="primary">nad1</name>
</gene>